<dbReference type="EMBL" id="ABVL01000002">
    <property type="protein sequence ID" value="EDY21676.1"/>
    <property type="molecule type" value="Genomic_DNA"/>
</dbReference>
<evidence type="ECO:0000313" key="2">
    <source>
        <dbReference type="Proteomes" id="UP000005824"/>
    </source>
</evidence>
<gene>
    <name evidence="1" type="ORF">CfE428DRAFT_0921</name>
</gene>
<dbReference type="AlphaFoldDB" id="B4CW84"/>
<sequence length="206" mass="23135">MTDEMILVVRRALFDELGAFQGLNFEIDRYLPALLARENNFFTPRPPAETDPSLKQIIPYVLLVHEGRVLHYVRGKKAGEQRLVAKGSIGIGGHMNDHDEGLFALDRAAYDAAVQREVGEELKLGARYQNRAVALLNDDSNDVGRVHLGVVHIFQLETPDVQKGEAMITELQFLDRAQLAARRDSMETWSQICFDHLDELLAAAAR</sequence>
<organism evidence="1 2">
    <name type="scientific">Chthoniobacter flavus Ellin428</name>
    <dbReference type="NCBI Taxonomy" id="497964"/>
    <lineage>
        <taxon>Bacteria</taxon>
        <taxon>Pseudomonadati</taxon>
        <taxon>Verrucomicrobiota</taxon>
        <taxon>Spartobacteria</taxon>
        <taxon>Chthoniobacterales</taxon>
        <taxon>Chthoniobacteraceae</taxon>
        <taxon>Chthoniobacter</taxon>
    </lineage>
</organism>
<evidence type="ECO:0008006" key="3">
    <source>
        <dbReference type="Google" id="ProtNLM"/>
    </source>
</evidence>
<dbReference type="STRING" id="497964.CfE428DRAFT_0921"/>
<dbReference type="InParanoid" id="B4CW84"/>
<dbReference type="eggNOG" id="COG4112">
    <property type="taxonomic scope" value="Bacteria"/>
</dbReference>
<accession>B4CW84</accession>
<proteinExistence type="predicted"/>
<name>B4CW84_9BACT</name>
<reference evidence="1 2" key="1">
    <citation type="journal article" date="2011" name="J. Bacteriol.">
        <title>Genome sequence of Chthoniobacter flavus Ellin428, an aerobic heterotrophic soil bacterium.</title>
        <authorList>
            <person name="Kant R."/>
            <person name="van Passel M.W."/>
            <person name="Palva A."/>
            <person name="Lucas S."/>
            <person name="Lapidus A."/>
            <person name="Glavina Del Rio T."/>
            <person name="Dalin E."/>
            <person name="Tice H."/>
            <person name="Bruce D."/>
            <person name="Goodwin L."/>
            <person name="Pitluck S."/>
            <person name="Larimer F.W."/>
            <person name="Land M.L."/>
            <person name="Hauser L."/>
            <person name="Sangwan P."/>
            <person name="de Vos W.M."/>
            <person name="Janssen P.H."/>
            <person name="Smidt H."/>
        </authorList>
    </citation>
    <scope>NUCLEOTIDE SEQUENCE [LARGE SCALE GENOMIC DNA]</scope>
    <source>
        <strain evidence="1 2">Ellin428</strain>
    </source>
</reference>
<keyword evidence="2" id="KW-1185">Reference proteome</keyword>
<dbReference type="Proteomes" id="UP000005824">
    <property type="component" value="Unassembled WGS sequence"/>
</dbReference>
<comment type="caution">
    <text evidence="1">The sequence shown here is derived from an EMBL/GenBank/DDBJ whole genome shotgun (WGS) entry which is preliminary data.</text>
</comment>
<dbReference type="RefSeq" id="WP_006978248.1">
    <property type="nucleotide sequence ID" value="NZ_ABVL01000002.1"/>
</dbReference>
<dbReference type="Gene3D" id="3.90.79.10">
    <property type="entry name" value="Nucleoside Triphosphate Pyrophosphohydrolase"/>
    <property type="match status" value="1"/>
</dbReference>
<evidence type="ECO:0000313" key="1">
    <source>
        <dbReference type="EMBL" id="EDY21676.1"/>
    </source>
</evidence>
<protein>
    <recommendedName>
        <fullName evidence="3">NUDIX hydrolase</fullName>
    </recommendedName>
</protein>